<dbReference type="Gene3D" id="3.30.300.210">
    <property type="entry name" value="Nutrient germinant receptor protein C, domain 3"/>
    <property type="match status" value="1"/>
</dbReference>
<keyword evidence="13" id="KW-1185">Reference proteome</keyword>
<evidence type="ECO:0000256" key="4">
    <source>
        <dbReference type="ARBA" id="ARBA00022729"/>
    </source>
</evidence>
<feature type="domain" description="Spore germination protein N-terminal" evidence="9">
    <location>
        <begin position="22"/>
        <end position="191"/>
    </location>
</feature>
<evidence type="ECO:0000259" key="8">
    <source>
        <dbReference type="Pfam" id="PF05504"/>
    </source>
</evidence>
<dbReference type="Proteomes" id="UP000315377">
    <property type="component" value="Chromosome"/>
</dbReference>
<dbReference type="PROSITE" id="PS51257">
    <property type="entry name" value="PROKAR_LIPOPROTEIN"/>
    <property type="match status" value="1"/>
</dbReference>
<evidence type="ECO:0000313" key="13">
    <source>
        <dbReference type="Proteomes" id="UP001209276"/>
    </source>
</evidence>
<comment type="subcellular location">
    <subcellularLocation>
        <location evidence="1">Membrane</location>
        <topology evidence="1">Lipid-anchor</topology>
    </subcellularLocation>
</comment>
<keyword evidence="7" id="KW-0449">Lipoprotein</keyword>
<evidence type="ECO:0000259" key="9">
    <source>
        <dbReference type="Pfam" id="PF25198"/>
    </source>
</evidence>
<dbReference type="GeneID" id="76998432"/>
<gene>
    <name evidence="11" type="ORF">FLT43_20950</name>
    <name evidence="10" type="ORF">M5W83_02485</name>
</gene>
<evidence type="ECO:0000256" key="2">
    <source>
        <dbReference type="ARBA" id="ARBA00007886"/>
    </source>
</evidence>
<reference evidence="10 13" key="2">
    <citation type="submission" date="2022-05" db="EMBL/GenBank/DDBJ databases">
        <title>Genome Sequencing of Bee-Associated Microbes.</title>
        <authorList>
            <person name="Dunlap C."/>
        </authorList>
    </citation>
    <scope>NUCLEOTIDE SEQUENCE [LARGE SCALE GENOMIC DNA]</scope>
    <source>
        <strain evidence="10 13">NRRL B-14613</strain>
    </source>
</reference>
<dbReference type="InterPro" id="IPR008844">
    <property type="entry name" value="Spore_GerAC-like"/>
</dbReference>
<dbReference type="GO" id="GO:0016020">
    <property type="term" value="C:membrane"/>
    <property type="evidence" value="ECO:0007669"/>
    <property type="project" value="UniProtKB-SubCell"/>
</dbReference>
<dbReference type="PANTHER" id="PTHR35789:SF1">
    <property type="entry name" value="SPORE GERMINATION PROTEIN B3"/>
    <property type="match status" value="1"/>
</dbReference>
<name>A0AAP9DWN5_PANTH</name>
<keyword evidence="3" id="KW-0309">Germination</keyword>
<feature type="domain" description="Spore germination GerAC-like C-terminal" evidence="8">
    <location>
        <begin position="200"/>
        <end position="358"/>
    </location>
</feature>
<reference evidence="11 12" key="1">
    <citation type="submission" date="2019-07" db="EMBL/GenBank/DDBJ databases">
        <title>Paenibacillus thiaminolyticus NRRL B-4156.</title>
        <authorList>
            <person name="Hehnly C."/>
            <person name="Zhang L."/>
        </authorList>
    </citation>
    <scope>NUCLEOTIDE SEQUENCE [LARGE SCALE GENOMIC DNA]</scope>
    <source>
        <strain evidence="11 12">NRRL B-4156</strain>
    </source>
</reference>
<organism evidence="11 12">
    <name type="scientific">Paenibacillus thiaminolyticus</name>
    <name type="common">Bacillus thiaminolyticus</name>
    <dbReference type="NCBI Taxonomy" id="49283"/>
    <lineage>
        <taxon>Bacteria</taxon>
        <taxon>Bacillati</taxon>
        <taxon>Bacillota</taxon>
        <taxon>Bacilli</taxon>
        <taxon>Bacillales</taxon>
        <taxon>Paenibacillaceae</taxon>
        <taxon>Paenibacillus</taxon>
    </lineage>
</organism>
<evidence type="ECO:0000256" key="1">
    <source>
        <dbReference type="ARBA" id="ARBA00004635"/>
    </source>
</evidence>
<dbReference type="AlphaFoldDB" id="A0AAP9DWN5"/>
<evidence type="ECO:0000256" key="5">
    <source>
        <dbReference type="ARBA" id="ARBA00023136"/>
    </source>
</evidence>
<dbReference type="InterPro" id="IPR057336">
    <property type="entry name" value="GerAC_N"/>
</dbReference>
<dbReference type="Pfam" id="PF25198">
    <property type="entry name" value="Spore_GerAC_N"/>
    <property type="match status" value="1"/>
</dbReference>
<evidence type="ECO:0000256" key="3">
    <source>
        <dbReference type="ARBA" id="ARBA00022544"/>
    </source>
</evidence>
<evidence type="ECO:0000256" key="6">
    <source>
        <dbReference type="ARBA" id="ARBA00023139"/>
    </source>
</evidence>
<protein>
    <submittedName>
        <fullName evidence="11">Ger(X)C family spore germination protein</fullName>
    </submittedName>
</protein>
<sequence length="361" mass="41549">MPNRLLAILLSAILLLTGCGFKDIDKRFLIVALGIDQGSEKKYEVTVKLIIPTTLTEPGKSNFQIVSKEADSIPEALELMRSDVDKELDLSHAKVTVFGNKIAQGDMKKHIDWFVRRRGVQRIEYVAVAEHSAKEILELSQKSERLPGNSLILSFGREGTESSYILTEYLYDFYERLLEKGRDPYLPVIKIRNHTYEINQVALFDKSKIKMVLEPDQTLILNQLMYMHPGFEVNIKEQNLKASLAVHKYKYRYKINTSNHNQPTIDFFVKLRGIAEESSATILESNRADIERVAERTIEKSYLDLLNRLKNMQLDPVGFGLRYIATRHGGHQDWDNWKTLYPRVKFNVKARVTLDSTGEIE</sequence>
<dbReference type="Pfam" id="PF05504">
    <property type="entry name" value="Spore_GerAC"/>
    <property type="match status" value="1"/>
</dbReference>
<dbReference type="RefSeq" id="WP_087443044.1">
    <property type="nucleotide sequence ID" value="NZ_CABMNB010000030.1"/>
</dbReference>
<keyword evidence="6" id="KW-0564">Palmitate</keyword>
<accession>A0AAP9DWN5</accession>
<dbReference type="PANTHER" id="PTHR35789">
    <property type="entry name" value="SPORE GERMINATION PROTEIN B3"/>
    <property type="match status" value="1"/>
</dbReference>
<evidence type="ECO:0000313" key="12">
    <source>
        <dbReference type="Proteomes" id="UP000315377"/>
    </source>
</evidence>
<keyword evidence="4" id="KW-0732">Signal</keyword>
<dbReference type="Proteomes" id="UP001209276">
    <property type="component" value="Unassembled WGS sequence"/>
</dbReference>
<proteinExistence type="inferred from homology"/>
<dbReference type="InterPro" id="IPR046953">
    <property type="entry name" value="Spore_GerAC-like_C"/>
</dbReference>
<comment type="similarity">
    <text evidence="2">Belongs to the GerABKC lipoprotein family.</text>
</comment>
<dbReference type="EMBL" id="CP041405">
    <property type="protein sequence ID" value="QDM45672.1"/>
    <property type="molecule type" value="Genomic_DNA"/>
</dbReference>
<keyword evidence="5" id="KW-0472">Membrane</keyword>
<evidence type="ECO:0000313" key="10">
    <source>
        <dbReference type="EMBL" id="MCY9606047.1"/>
    </source>
</evidence>
<evidence type="ECO:0000256" key="7">
    <source>
        <dbReference type="ARBA" id="ARBA00023288"/>
    </source>
</evidence>
<evidence type="ECO:0000313" key="11">
    <source>
        <dbReference type="EMBL" id="QDM45672.1"/>
    </source>
</evidence>
<dbReference type="EMBL" id="JAMDMM010000006">
    <property type="protein sequence ID" value="MCY9606047.1"/>
    <property type="molecule type" value="Genomic_DNA"/>
</dbReference>
<dbReference type="InterPro" id="IPR038501">
    <property type="entry name" value="Spore_GerAC_C_sf"/>
</dbReference>
<dbReference type="NCBIfam" id="TIGR02887">
    <property type="entry name" value="spore_ger_x_C"/>
    <property type="match status" value="1"/>
</dbReference>
<dbReference type="GO" id="GO:0009847">
    <property type="term" value="P:spore germination"/>
    <property type="evidence" value="ECO:0007669"/>
    <property type="project" value="InterPro"/>
</dbReference>